<dbReference type="InterPro" id="IPR054289">
    <property type="entry name" value="DUF7025"/>
</dbReference>
<dbReference type="InterPro" id="IPR027417">
    <property type="entry name" value="P-loop_NTPase"/>
</dbReference>
<proteinExistence type="predicted"/>
<dbReference type="EMBL" id="JAHCVI010000001">
    <property type="protein sequence ID" value="KAG7294030.1"/>
    <property type="molecule type" value="Genomic_DNA"/>
</dbReference>
<dbReference type="GO" id="GO:0005524">
    <property type="term" value="F:ATP binding"/>
    <property type="evidence" value="ECO:0007669"/>
    <property type="project" value="InterPro"/>
</dbReference>
<dbReference type="Pfam" id="PF22942">
    <property type="entry name" value="DUF7025"/>
    <property type="match status" value="1"/>
</dbReference>
<dbReference type="Gene3D" id="3.40.50.300">
    <property type="entry name" value="P-loop containing nucleotide triphosphate hydrolases"/>
    <property type="match status" value="1"/>
</dbReference>
<feature type="coiled-coil region" evidence="1">
    <location>
        <begin position="497"/>
        <end position="524"/>
    </location>
</feature>
<dbReference type="GO" id="GO:0016887">
    <property type="term" value="F:ATP hydrolysis activity"/>
    <property type="evidence" value="ECO:0007669"/>
    <property type="project" value="InterPro"/>
</dbReference>
<dbReference type="PANTHER" id="PTHR46411:SF3">
    <property type="entry name" value="AAA+ ATPASE DOMAIN-CONTAINING PROTEIN"/>
    <property type="match status" value="1"/>
</dbReference>
<evidence type="ECO:0000313" key="3">
    <source>
        <dbReference type="EMBL" id="KAG7294030.1"/>
    </source>
</evidence>
<dbReference type="InterPro" id="IPR003959">
    <property type="entry name" value="ATPase_AAA_core"/>
</dbReference>
<dbReference type="SUPFAM" id="SSF52540">
    <property type="entry name" value="P-loop containing nucleoside triphosphate hydrolases"/>
    <property type="match status" value="1"/>
</dbReference>
<comment type="caution">
    <text evidence="3">The sequence shown here is derived from an EMBL/GenBank/DDBJ whole genome shotgun (WGS) entry which is preliminary data.</text>
</comment>
<dbReference type="PANTHER" id="PTHR46411">
    <property type="entry name" value="FAMILY ATPASE, PUTATIVE-RELATED"/>
    <property type="match status" value="1"/>
</dbReference>
<dbReference type="Proteomes" id="UP001197093">
    <property type="component" value="Unassembled WGS sequence"/>
</dbReference>
<dbReference type="SMART" id="SM00382">
    <property type="entry name" value="AAA"/>
    <property type="match status" value="1"/>
</dbReference>
<evidence type="ECO:0000259" key="2">
    <source>
        <dbReference type="SMART" id="SM00382"/>
    </source>
</evidence>
<keyword evidence="1" id="KW-0175">Coiled coil</keyword>
<organism evidence="3 4">
    <name type="scientific">Staphylotrichum longicolle</name>
    <dbReference type="NCBI Taxonomy" id="669026"/>
    <lineage>
        <taxon>Eukaryota</taxon>
        <taxon>Fungi</taxon>
        <taxon>Dikarya</taxon>
        <taxon>Ascomycota</taxon>
        <taxon>Pezizomycotina</taxon>
        <taxon>Sordariomycetes</taxon>
        <taxon>Sordariomycetidae</taxon>
        <taxon>Sordariales</taxon>
        <taxon>Chaetomiaceae</taxon>
        <taxon>Staphylotrichum</taxon>
    </lineage>
</organism>
<accession>A0AAD4I5A7</accession>
<protein>
    <recommendedName>
        <fullName evidence="2">AAA+ ATPase domain-containing protein</fullName>
    </recommendedName>
</protein>
<reference evidence="3" key="1">
    <citation type="submission" date="2023-02" db="EMBL/GenBank/DDBJ databases">
        <authorList>
            <person name="Palmer J.M."/>
        </authorList>
    </citation>
    <scope>NUCLEOTIDE SEQUENCE</scope>
    <source>
        <strain evidence="3">FW57</strain>
    </source>
</reference>
<gene>
    <name evidence="3" type="ORF">NEMBOFW57_004092</name>
</gene>
<feature type="domain" description="AAA+ ATPase" evidence="2">
    <location>
        <begin position="460"/>
        <end position="557"/>
    </location>
</feature>
<dbReference type="AlphaFoldDB" id="A0AAD4I5A7"/>
<keyword evidence="4" id="KW-1185">Reference proteome</keyword>
<sequence length="634" mass="70617">MPLEVQDPVSVIDTTMEVEDSQPVTEDPTECAIQTLYEGEQTCSYCKNWVSECLDDMCNIHKNPAGVALKEKALVVRMTKNHANDGHKPLVLDSVVVQSSSLRKTLREVLKGHQDIMLVPQKLVFRAPFHAFYHRWTQLTEILEHQKREDPWAAKYTQLLYNILDAELRDARSDMVRLLDNGVMTHKHLWTLYKPGVTVHGVVGGHERFYIVENSEYSREDGALILRTKHVDWDGNRFGYVTKQIDIDPFSGTKSITKLGLFPAAFHPSKEEVKARVAARGRMFQDLAGVRYMGTFADQIHKVAGRIVVDATAYIEADQDAIAQPELAALDENDTRPRTHTARLQEPNLDPNAQSESSLTDTQLLLCAPTVRAFSLTLKTWGLFSVSQITPIPLNDAVFTNLVLPANYKDLILALAEAHHPSFTTTTTTPTTSPIPTINPTSSPPAVPHQFDDLVQGKGAGLVVLLAGNSGTGKTLTAEAVADTLRRPLYVLGTGELLGQREELDDAEERVRRVLERAERLLESYKGILFLTSNRPEAIDKALLSRVHLTLWYPELDHVARLHPWRHFVTLAGPVSLHNLMPVLSDLAKLVLDGRQIRNTVRMATLLAARETVPLSSEGERVALELEGEGSFSA</sequence>
<dbReference type="InterPro" id="IPR003593">
    <property type="entry name" value="AAA+_ATPase"/>
</dbReference>
<evidence type="ECO:0000256" key="1">
    <source>
        <dbReference type="SAM" id="Coils"/>
    </source>
</evidence>
<name>A0AAD4I5A7_9PEZI</name>
<dbReference type="Pfam" id="PF00004">
    <property type="entry name" value="AAA"/>
    <property type="match status" value="1"/>
</dbReference>
<evidence type="ECO:0000313" key="4">
    <source>
        <dbReference type="Proteomes" id="UP001197093"/>
    </source>
</evidence>